<gene>
    <name evidence="5" type="primary">ubiX</name>
    <name evidence="7" type="ORF">LZC94_31150</name>
</gene>
<evidence type="ECO:0000259" key="6">
    <source>
        <dbReference type="Pfam" id="PF02441"/>
    </source>
</evidence>
<dbReference type="NCBIfam" id="NF004685">
    <property type="entry name" value="PRK06029.1"/>
    <property type="match status" value="1"/>
</dbReference>
<comment type="caution">
    <text evidence="5">Lacks conserved residue(s) required for the propagation of feature annotation.</text>
</comment>
<dbReference type="EC" id="2.5.1.129" evidence="5"/>
<protein>
    <recommendedName>
        <fullName evidence="5">Flavin prenyltransferase UbiX</fullName>
        <ecNumber evidence="5">2.5.1.129</ecNumber>
    </recommendedName>
</protein>
<evidence type="ECO:0000256" key="4">
    <source>
        <dbReference type="ARBA" id="ARBA00022679"/>
    </source>
</evidence>
<sequence>MSTPASETKAKIVVGVTGASGAPYAKRLLAVLDQRRRASGDVELAVCLSPTAPEVWSLECGGDVREHLREMGVPVWGLRDYRAPFASGSAGWQTMIIVPCSMGTAARIAHGISDSLLTRAADVMLKERRRLILVPRETPLSVIHLENLTALARAGATILPAMPAFYSNPRTLEDAVDGVVARILDQAGIGNDLMRRWGEGSKP</sequence>
<feature type="binding site" evidence="5">
    <location>
        <position position="166"/>
    </location>
    <ligand>
        <name>dimethylallyl phosphate</name>
        <dbReference type="ChEBI" id="CHEBI:88052"/>
    </ligand>
</feature>
<dbReference type="NCBIfam" id="TIGR00421">
    <property type="entry name" value="ubiX_pad"/>
    <property type="match status" value="1"/>
</dbReference>
<organism evidence="7 8">
    <name type="scientific">Pendulispora albinea</name>
    <dbReference type="NCBI Taxonomy" id="2741071"/>
    <lineage>
        <taxon>Bacteria</taxon>
        <taxon>Pseudomonadati</taxon>
        <taxon>Myxococcota</taxon>
        <taxon>Myxococcia</taxon>
        <taxon>Myxococcales</taxon>
        <taxon>Sorangiineae</taxon>
        <taxon>Pendulisporaceae</taxon>
        <taxon>Pendulispora</taxon>
    </lineage>
</organism>
<feature type="domain" description="Flavoprotein" evidence="6">
    <location>
        <begin position="11"/>
        <end position="186"/>
    </location>
</feature>
<feature type="binding site" evidence="5">
    <location>
        <begin position="18"/>
        <end position="20"/>
    </location>
    <ligand>
        <name>FMN</name>
        <dbReference type="ChEBI" id="CHEBI:58210"/>
    </ligand>
</feature>
<accession>A0ABZ2LN05</accession>
<evidence type="ECO:0000256" key="5">
    <source>
        <dbReference type="HAMAP-Rule" id="MF_01984"/>
    </source>
</evidence>
<evidence type="ECO:0000256" key="2">
    <source>
        <dbReference type="ARBA" id="ARBA00022630"/>
    </source>
</evidence>
<evidence type="ECO:0000313" key="7">
    <source>
        <dbReference type="EMBL" id="WXB12293.1"/>
    </source>
</evidence>
<keyword evidence="2 5" id="KW-0285">Flavoprotein</keyword>
<keyword evidence="4 5" id="KW-0808">Transferase</keyword>
<feature type="binding site" evidence="5">
    <location>
        <position position="136"/>
    </location>
    <ligand>
        <name>FMN</name>
        <dbReference type="ChEBI" id="CHEBI:58210"/>
    </ligand>
</feature>
<dbReference type="Pfam" id="PF02441">
    <property type="entry name" value="Flavoprotein"/>
    <property type="match status" value="1"/>
</dbReference>
<evidence type="ECO:0000313" key="8">
    <source>
        <dbReference type="Proteomes" id="UP001370348"/>
    </source>
</evidence>
<dbReference type="InterPro" id="IPR004507">
    <property type="entry name" value="UbiX-like"/>
</dbReference>
<comment type="function">
    <text evidence="5">Flavin prenyltransferase that catalyzes the synthesis of the prenylated FMN cofactor (prenyl-FMN) for 4-hydroxy-3-polyprenylbenzoic acid decarboxylase UbiD. The prenyltransferase is metal-independent and links a dimethylallyl moiety from dimethylallyl monophosphate (DMAP) to the flavin N5 and C6 atoms of FMN.</text>
</comment>
<dbReference type="InterPro" id="IPR003382">
    <property type="entry name" value="Flavoprotein"/>
</dbReference>
<reference evidence="7 8" key="1">
    <citation type="submission" date="2021-12" db="EMBL/GenBank/DDBJ databases">
        <title>Discovery of the Pendulisporaceae a myxobacterial family with distinct sporulation behavior and unique specialized metabolism.</title>
        <authorList>
            <person name="Garcia R."/>
            <person name="Popoff A."/>
            <person name="Bader C.D."/>
            <person name="Loehr J."/>
            <person name="Walesch S."/>
            <person name="Walt C."/>
            <person name="Boldt J."/>
            <person name="Bunk B."/>
            <person name="Haeckl F.J.F.P.J."/>
            <person name="Gunesch A.P."/>
            <person name="Birkelbach J."/>
            <person name="Nuebel U."/>
            <person name="Pietschmann T."/>
            <person name="Bach T."/>
            <person name="Mueller R."/>
        </authorList>
    </citation>
    <scope>NUCLEOTIDE SEQUENCE [LARGE SCALE GENOMIC DNA]</scope>
    <source>
        <strain evidence="7 8">MSr11954</strain>
    </source>
</reference>
<evidence type="ECO:0000256" key="1">
    <source>
        <dbReference type="ARBA" id="ARBA00022602"/>
    </source>
</evidence>
<keyword evidence="8" id="KW-1185">Reference proteome</keyword>
<feature type="binding site" evidence="5">
    <location>
        <position position="182"/>
    </location>
    <ligand>
        <name>dimethylallyl phosphate</name>
        <dbReference type="ChEBI" id="CHEBI:88052"/>
    </ligand>
</feature>
<feature type="binding site" evidence="5">
    <location>
        <begin position="101"/>
        <end position="104"/>
    </location>
    <ligand>
        <name>FMN</name>
        <dbReference type="ChEBI" id="CHEBI:58210"/>
    </ligand>
</feature>
<keyword evidence="3 5" id="KW-0288">FMN</keyword>
<dbReference type="Gene3D" id="3.40.50.1950">
    <property type="entry name" value="Flavin prenyltransferase-like"/>
    <property type="match status" value="1"/>
</dbReference>
<comment type="catalytic activity">
    <reaction evidence="5">
        <text>dimethylallyl phosphate + FMNH2 = prenylated FMNH2 + phosphate</text>
        <dbReference type="Rhea" id="RHEA:37743"/>
        <dbReference type="ChEBI" id="CHEBI:43474"/>
        <dbReference type="ChEBI" id="CHEBI:57618"/>
        <dbReference type="ChEBI" id="CHEBI:87467"/>
        <dbReference type="ChEBI" id="CHEBI:88052"/>
        <dbReference type="EC" id="2.5.1.129"/>
    </reaction>
</comment>
<dbReference type="HAMAP" id="MF_01984">
    <property type="entry name" value="ubiX_pad"/>
    <property type="match status" value="1"/>
</dbReference>
<name>A0ABZ2LN05_9BACT</name>
<dbReference type="EMBL" id="CP089984">
    <property type="protein sequence ID" value="WXB12293.1"/>
    <property type="molecule type" value="Genomic_DNA"/>
</dbReference>
<evidence type="ECO:0000256" key="3">
    <source>
        <dbReference type="ARBA" id="ARBA00022643"/>
    </source>
</evidence>
<dbReference type="SUPFAM" id="SSF52507">
    <property type="entry name" value="Homo-oligomeric flavin-containing Cys decarboxylases, HFCD"/>
    <property type="match status" value="1"/>
</dbReference>
<feature type="binding site" evidence="5">
    <location>
        <position position="49"/>
    </location>
    <ligand>
        <name>FMN</name>
        <dbReference type="ChEBI" id="CHEBI:58210"/>
    </ligand>
</feature>
<comment type="similarity">
    <text evidence="5">Belongs to the UbiX/PAD1 family.</text>
</comment>
<dbReference type="RefSeq" id="WP_394821915.1">
    <property type="nucleotide sequence ID" value="NZ_CP089984.1"/>
</dbReference>
<keyword evidence="1 5" id="KW-0637">Prenyltransferase</keyword>
<dbReference type="Proteomes" id="UP001370348">
    <property type="component" value="Chromosome"/>
</dbReference>
<dbReference type="GO" id="GO:0106141">
    <property type="term" value="F:flavin prenyltransferase activity"/>
    <property type="evidence" value="ECO:0007669"/>
    <property type="project" value="UniProtKB-EC"/>
</dbReference>
<proteinExistence type="inferred from homology"/>
<dbReference type="InterPro" id="IPR036551">
    <property type="entry name" value="Flavin_trans-like"/>
</dbReference>